<evidence type="ECO:0008006" key="4">
    <source>
        <dbReference type="Google" id="ProtNLM"/>
    </source>
</evidence>
<gene>
    <name evidence="2" type="ORF">BDP81DRAFT_441666</name>
</gene>
<dbReference type="GeneID" id="85476473"/>
<keyword evidence="3" id="KW-1185">Reference proteome</keyword>
<feature type="chain" id="PRO_5042518959" description="Secreted protein" evidence="1">
    <location>
        <begin position="24"/>
        <end position="80"/>
    </location>
</feature>
<keyword evidence="1" id="KW-0732">Signal</keyword>
<accession>A0AAI9ZF33</accession>
<dbReference type="AlphaFoldDB" id="A0AAI9ZF33"/>
<sequence>MGLRHKCLFLIQFLLTILVASSAIDSVPENGFDRWRGKGRWNMEGEVYRVADASHQQARNMYVWRRETQCRTATPVLSGL</sequence>
<dbReference type="EMBL" id="JAHMHQ010000036">
    <property type="protein sequence ID" value="KAK1622420.1"/>
    <property type="molecule type" value="Genomic_DNA"/>
</dbReference>
<name>A0AAI9ZF33_9PEZI</name>
<feature type="signal peptide" evidence="1">
    <location>
        <begin position="1"/>
        <end position="23"/>
    </location>
</feature>
<dbReference type="RefSeq" id="XP_060438415.1">
    <property type="nucleotide sequence ID" value="XM_060591611.1"/>
</dbReference>
<comment type="caution">
    <text evidence="2">The sequence shown here is derived from an EMBL/GenBank/DDBJ whole genome shotgun (WGS) entry which is preliminary data.</text>
</comment>
<evidence type="ECO:0000313" key="3">
    <source>
        <dbReference type="Proteomes" id="UP001243989"/>
    </source>
</evidence>
<protein>
    <recommendedName>
        <fullName evidence="4">Secreted protein</fullName>
    </recommendedName>
</protein>
<evidence type="ECO:0000313" key="2">
    <source>
        <dbReference type="EMBL" id="KAK1622420.1"/>
    </source>
</evidence>
<reference evidence="2" key="1">
    <citation type="submission" date="2021-06" db="EMBL/GenBank/DDBJ databases">
        <title>Comparative genomics, transcriptomics and evolutionary studies reveal genomic signatures of adaptation to plant cell wall in hemibiotrophic fungi.</title>
        <authorList>
            <consortium name="DOE Joint Genome Institute"/>
            <person name="Baroncelli R."/>
            <person name="Diaz J.F."/>
            <person name="Benocci T."/>
            <person name="Peng M."/>
            <person name="Battaglia E."/>
            <person name="Haridas S."/>
            <person name="Andreopoulos W."/>
            <person name="Labutti K."/>
            <person name="Pangilinan J."/>
            <person name="Floch G.L."/>
            <person name="Makela M.R."/>
            <person name="Henrissat B."/>
            <person name="Grigoriev I.V."/>
            <person name="Crouch J.A."/>
            <person name="De Vries R.P."/>
            <person name="Sukno S.A."/>
            <person name="Thon M.R."/>
        </authorList>
    </citation>
    <scope>NUCLEOTIDE SEQUENCE</scope>
    <source>
        <strain evidence="2">CBS 102054</strain>
    </source>
</reference>
<dbReference type="Proteomes" id="UP001243989">
    <property type="component" value="Unassembled WGS sequence"/>
</dbReference>
<organism evidence="2 3">
    <name type="scientific">Colletotrichum phormii</name>
    <dbReference type="NCBI Taxonomy" id="359342"/>
    <lineage>
        <taxon>Eukaryota</taxon>
        <taxon>Fungi</taxon>
        <taxon>Dikarya</taxon>
        <taxon>Ascomycota</taxon>
        <taxon>Pezizomycotina</taxon>
        <taxon>Sordariomycetes</taxon>
        <taxon>Hypocreomycetidae</taxon>
        <taxon>Glomerellales</taxon>
        <taxon>Glomerellaceae</taxon>
        <taxon>Colletotrichum</taxon>
        <taxon>Colletotrichum acutatum species complex</taxon>
    </lineage>
</organism>
<proteinExistence type="predicted"/>
<evidence type="ECO:0000256" key="1">
    <source>
        <dbReference type="SAM" id="SignalP"/>
    </source>
</evidence>